<evidence type="ECO:0000256" key="4">
    <source>
        <dbReference type="ARBA" id="ARBA00022989"/>
    </source>
</evidence>
<evidence type="ECO:0000256" key="6">
    <source>
        <dbReference type="SAM" id="Coils"/>
    </source>
</evidence>
<gene>
    <name evidence="10" type="ORF">H4F90_08905</name>
</gene>
<evidence type="ECO:0000256" key="2">
    <source>
        <dbReference type="ARBA" id="ARBA00022475"/>
    </source>
</evidence>
<name>A0A839HR75_9BURK</name>
<comment type="caution">
    <text evidence="10">The sequence shown here is derived from an EMBL/GenBank/DDBJ whole genome shotgun (WGS) entry which is preliminary data.</text>
</comment>
<evidence type="ECO:0000256" key="5">
    <source>
        <dbReference type="ARBA" id="ARBA00023136"/>
    </source>
</evidence>
<proteinExistence type="predicted"/>
<keyword evidence="11" id="KW-1185">Reference proteome</keyword>
<dbReference type="Pfam" id="PF00482">
    <property type="entry name" value="T2SSF"/>
    <property type="match status" value="1"/>
</dbReference>
<dbReference type="EMBL" id="JACIVI010000002">
    <property type="protein sequence ID" value="MBB1162098.1"/>
    <property type="molecule type" value="Genomic_DNA"/>
</dbReference>
<dbReference type="PANTHER" id="PTHR35007:SF1">
    <property type="entry name" value="PILUS ASSEMBLY PROTEIN"/>
    <property type="match status" value="1"/>
</dbReference>
<feature type="transmembrane region" description="Helical" evidence="8">
    <location>
        <begin position="94"/>
        <end position="114"/>
    </location>
</feature>
<keyword evidence="4 8" id="KW-1133">Transmembrane helix</keyword>
<evidence type="ECO:0000256" key="8">
    <source>
        <dbReference type="SAM" id="Phobius"/>
    </source>
</evidence>
<feature type="transmembrane region" description="Helical" evidence="8">
    <location>
        <begin position="6"/>
        <end position="27"/>
    </location>
</feature>
<keyword evidence="2" id="KW-1003">Cell membrane</keyword>
<dbReference type="AlphaFoldDB" id="A0A839HR75"/>
<evidence type="ECO:0000313" key="11">
    <source>
        <dbReference type="Proteomes" id="UP000586093"/>
    </source>
</evidence>
<feature type="coiled-coil region" evidence="6">
    <location>
        <begin position="233"/>
        <end position="260"/>
    </location>
</feature>
<keyword evidence="6" id="KW-0175">Coiled coil</keyword>
<evidence type="ECO:0000256" key="7">
    <source>
        <dbReference type="SAM" id="MobiDB-lite"/>
    </source>
</evidence>
<reference evidence="10 11" key="1">
    <citation type="submission" date="2020-08" db="EMBL/GenBank/DDBJ databases">
        <title>Aquariorum lacteus gen. nov., sp. nov., a new member of the family Comamonadaceae, isolated from freshwater aquarium.</title>
        <authorList>
            <person name="Chun S.-J."/>
        </authorList>
    </citation>
    <scope>NUCLEOTIDE SEQUENCE [LARGE SCALE GENOMIC DNA]</scope>
    <source>
        <strain evidence="10 11">SJAQ100</strain>
    </source>
</reference>
<feature type="transmembrane region" description="Helical" evidence="8">
    <location>
        <begin position="120"/>
        <end position="138"/>
    </location>
</feature>
<keyword evidence="5 8" id="KW-0472">Membrane</keyword>
<evidence type="ECO:0000256" key="3">
    <source>
        <dbReference type="ARBA" id="ARBA00022692"/>
    </source>
</evidence>
<feature type="region of interest" description="Disordered" evidence="7">
    <location>
        <begin position="52"/>
        <end position="75"/>
    </location>
</feature>
<dbReference type="Proteomes" id="UP000586093">
    <property type="component" value="Unassembled WGS sequence"/>
</dbReference>
<dbReference type="InterPro" id="IPR018076">
    <property type="entry name" value="T2SS_GspF_dom"/>
</dbReference>
<evidence type="ECO:0000259" key="9">
    <source>
        <dbReference type="Pfam" id="PF00482"/>
    </source>
</evidence>
<evidence type="ECO:0000256" key="1">
    <source>
        <dbReference type="ARBA" id="ARBA00004651"/>
    </source>
</evidence>
<evidence type="ECO:0000313" key="10">
    <source>
        <dbReference type="EMBL" id="MBB1162098.1"/>
    </source>
</evidence>
<organism evidence="10 11">
    <name type="scientific">Aquariibacter albus</name>
    <dbReference type="NCBI Taxonomy" id="2759899"/>
    <lineage>
        <taxon>Bacteria</taxon>
        <taxon>Pseudomonadati</taxon>
        <taxon>Pseudomonadota</taxon>
        <taxon>Betaproteobacteria</taxon>
        <taxon>Burkholderiales</taxon>
        <taxon>Sphaerotilaceae</taxon>
        <taxon>Aquariibacter</taxon>
    </lineage>
</organism>
<dbReference type="PANTHER" id="PTHR35007">
    <property type="entry name" value="INTEGRAL MEMBRANE PROTEIN-RELATED"/>
    <property type="match status" value="1"/>
</dbReference>
<feature type="domain" description="Type II secretion system protein GspF" evidence="9">
    <location>
        <begin position="154"/>
        <end position="280"/>
    </location>
</feature>
<feature type="transmembrane region" description="Helical" evidence="8">
    <location>
        <begin position="299"/>
        <end position="318"/>
    </location>
</feature>
<dbReference type="InterPro" id="IPR042094">
    <property type="entry name" value="T2SS_GspF_sf"/>
</dbReference>
<dbReference type="GO" id="GO:0005886">
    <property type="term" value="C:plasma membrane"/>
    <property type="evidence" value="ECO:0007669"/>
    <property type="project" value="UniProtKB-SubCell"/>
</dbReference>
<protein>
    <submittedName>
        <fullName evidence="10">Type II secretion system F family protein</fullName>
    </submittedName>
</protein>
<dbReference type="RefSeq" id="WP_182663666.1">
    <property type="nucleotide sequence ID" value="NZ_JACIVI010000002.1"/>
</dbReference>
<accession>A0A839HR75</accession>
<dbReference type="Gene3D" id="1.20.81.30">
    <property type="entry name" value="Type II secretion system (T2SS), domain F"/>
    <property type="match status" value="1"/>
</dbReference>
<feature type="transmembrane region" description="Helical" evidence="8">
    <location>
        <begin position="265"/>
        <end position="287"/>
    </location>
</feature>
<comment type="subcellular location">
    <subcellularLocation>
        <location evidence="1">Cell membrane</location>
        <topology evidence="1">Multi-pass membrane protein</topology>
    </subcellularLocation>
</comment>
<sequence>MHSVSSQVLVLLAAALLLLALGLGLWATHRQRGESRRAAQFLDARLAAVRQAASEPAASPGEPPPTGGPRRVSLSARGGNPWSRMLHRAGLRPGPAASLMVLLPPLGLGLLVGLQSTPAVGLLGLALGAALAALVLGLRMQRQHQDMTHALPPFIDTMVRLLAVGQSIPAAFLAAVGTTRGPLRACLDAVAQRVRAGADLDRALEQAGEVYGFAPLMLFGAVVRMSIQYGGRVDQVLERVAVFMRDREQAQQELVALSAETRLSAWILALLPAAVGLSILFFNAAYLSGMWVDPTGQTLLMAAFGLQLFGSFLMYRLARLR</sequence>
<keyword evidence="3 8" id="KW-0812">Transmembrane</keyword>